<keyword evidence="5" id="KW-0130">Cell adhesion</keyword>
<dbReference type="GO" id="GO:0007156">
    <property type="term" value="P:homophilic cell adhesion via plasma membrane adhesion molecules"/>
    <property type="evidence" value="ECO:0007669"/>
    <property type="project" value="TreeGrafter"/>
</dbReference>
<dbReference type="Pfam" id="PF13927">
    <property type="entry name" value="Ig_3"/>
    <property type="match status" value="3"/>
</dbReference>
<dbReference type="FunFam" id="2.60.40.10:FF:000308">
    <property type="entry name" value="Down syndrome cell adhesion molecule, isoform D"/>
    <property type="match status" value="1"/>
</dbReference>
<dbReference type="PROSITE" id="PS50835">
    <property type="entry name" value="IG_LIKE"/>
    <property type="match status" value="11"/>
</dbReference>
<dbReference type="FunFam" id="2.60.40.10:FF:000017">
    <property type="entry name" value="Down syndrome cell adhesion molecule b"/>
    <property type="match status" value="2"/>
</dbReference>
<feature type="domain" description="Ig-like" evidence="11">
    <location>
        <begin position="765"/>
        <end position="853"/>
    </location>
</feature>
<dbReference type="SMART" id="SM00409">
    <property type="entry name" value="IG"/>
    <property type="match status" value="10"/>
</dbReference>
<dbReference type="PANTHER" id="PTHR45080:SF8">
    <property type="entry name" value="IG-LIKE DOMAIN-CONTAINING PROTEIN"/>
    <property type="match status" value="1"/>
</dbReference>
<comment type="subcellular location">
    <subcellularLocation>
        <location evidence="1">Membrane</location>
        <topology evidence="1">Single-pass membrane protein</topology>
    </subcellularLocation>
</comment>
<keyword evidence="6" id="KW-1133">Transmembrane helix</keyword>
<dbReference type="InterPro" id="IPR050958">
    <property type="entry name" value="Cell_Adh-Cytoskel_Orgn"/>
</dbReference>
<evidence type="ECO:0000256" key="9">
    <source>
        <dbReference type="ARBA" id="ARBA00023319"/>
    </source>
</evidence>
<name>A0AAE1K0R2_PETCI</name>
<dbReference type="InterPro" id="IPR007110">
    <property type="entry name" value="Ig-like_dom"/>
</dbReference>
<evidence type="ECO:0000256" key="7">
    <source>
        <dbReference type="ARBA" id="ARBA00023136"/>
    </source>
</evidence>
<evidence type="ECO:0000259" key="11">
    <source>
        <dbReference type="PROSITE" id="PS50835"/>
    </source>
</evidence>
<feature type="domain" description="Ig-like" evidence="11">
    <location>
        <begin position="255"/>
        <end position="334"/>
    </location>
</feature>
<keyword evidence="13" id="KW-1185">Reference proteome</keyword>
<evidence type="ECO:0000256" key="3">
    <source>
        <dbReference type="ARBA" id="ARBA00022729"/>
    </source>
</evidence>
<dbReference type="CDD" id="cd20958">
    <property type="entry name" value="IgI_5_Dscam"/>
    <property type="match status" value="1"/>
</dbReference>
<dbReference type="Gene3D" id="2.60.40.10">
    <property type="entry name" value="Immunoglobulins"/>
    <property type="match status" value="11"/>
</dbReference>
<feature type="domain" description="Ig-like" evidence="11">
    <location>
        <begin position="672"/>
        <end position="760"/>
    </location>
</feature>
<keyword evidence="7" id="KW-0472">Membrane</keyword>
<dbReference type="AlphaFoldDB" id="A0AAE1K0R2"/>
<dbReference type="InterPro" id="IPR013098">
    <property type="entry name" value="Ig_I-set"/>
</dbReference>
<proteinExistence type="predicted"/>
<dbReference type="Pfam" id="PF07679">
    <property type="entry name" value="I-set"/>
    <property type="match status" value="6"/>
</dbReference>
<dbReference type="CDD" id="cd20956">
    <property type="entry name" value="IgI_4_Dscam"/>
    <property type="match status" value="1"/>
</dbReference>
<feature type="domain" description="Ig-like" evidence="11">
    <location>
        <begin position="531"/>
        <end position="669"/>
    </location>
</feature>
<dbReference type="FunFam" id="2.60.40.10:FF:000324">
    <property type="entry name" value="Down syndrome cell adhesion molecule, isoform D"/>
    <property type="match status" value="1"/>
</dbReference>
<feature type="domain" description="Ig-like" evidence="11">
    <location>
        <begin position="952"/>
        <end position="1042"/>
    </location>
</feature>
<comment type="caution">
    <text evidence="12">The sequence shown here is derived from an EMBL/GenBank/DDBJ whole genome shotgun (WGS) entry which is preliminary data.</text>
</comment>
<sequence>MRTPLGKRGGLERGAPLPSPVVYKGPRPPLSVPQASVRPTRKDGEFLGQIRTIGKGSPTALTCNVQGSPPPFARGNHQHQTQATRNPLPSVNKRRHHYLTHMQDTGLPSPLLQLQVATLSLDYQGTDYRSCLVRWSLILLFCVWLKLFQHHNSEPRSRVPPRVTGSRLSESSVDSTNSATVFCHAQAHPVPQYTWFKFSDNGRKAPVELGDRVKQVGGTLIIREAKVDDSGKYLCVVNNSVGGESVETVLTVTAPLSAQVEPNVQTVEFGRPATFSCTYRGNPVKSVTWLKDGTALNHKEAVLRIDSVGREDKGMYQCFIRNDQESAQATAELKLGGRFEPPQLTYTFETSTLQPGPSVYLKCVAAGNPTPEITWELDGSRLSNTERMQVGQYVTVNGEVVSHLNISGVLTNDGGLYACVASSTVGSVRHAAKLNVYGLPYIRPMDKVAVVAGENMVVHCPVAGYPIDSIVWEKNGRILPINRRQNVHPNGTLIVEAVERTSDQGRYTCVARNTQGYTARGDLDVQVMEPPQIYQVENLGQPDVGSEYTIPCMVMAGDSPINLVWYKDGRPVVPARMDSDRHAMGRVPGEGHDGGCPEWDMHGGVSSLSDQATGVLGQQDGIDSHIIINKLGDRYSQLRFSALCPHHSGNYSCVATNNYGSDSLPLIVQERPYILEIPAESEVFAGYIFQITCVAQSDPPPRITWLKDGSMLTDTSISVSYPSPMMSLLVIPQSQRKHAGEYTCVAQNPAGQVTKSSKLKVKDLPRIIPLMDSLEVLEGDSFQQSCIAQSSPPPLLRWQKDGSIVMDSSVSVSSPTPSMAIIIIPRVTKIHTGTYTCLASNQAGRVEESIVLTVNVPPEILPFGFPEEVTEGQLIQISCTANGDDPITLQWYKDDLPLMSSAKFIINKVDSKLSNLVLRGVVSEHSGKYACAAFSPVGEARYEKELRVKVEPQILPFAFPTEVEEGQLIQVSCAVTKGDDPLTLQWYKDGIPLISSNHFMINNVAPKLSLLLLSSVNANHTGTYSCLAFNPIGTAESSASLRVKVAPHILPFTFRDDVEAGQLVQVSCALSEGDEPMTLQWYKDGMPLVSSSEYMISNVDTQLSILVLRKVNDQHRAAPDILPLVLPEEVEEGQLIQISCTVTKGDSPIIITWYKDNLPLHSSPEFLITNVDSKLSILLLRSVTANHRGSYVCEASNPAGTTRKSSVLNVKGIVNS</sequence>
<evidence type="ECO:0000256" key="10">
    <source>
        <dbReference type="SAM" id="MobiDB-lite"/>
    </source>
</evidence>
<dbReference type="GO" id="GO:0043025">
    <property type="term" value="C:neuronal cell body"/>
    <property type="evidence" value="ECO:0007669"/>
    <property type="project" value="TreeGrafter"/>
</dbReference>
<evidence type="ECO:0000256" key="5">
    <source>
        <dbReference type="ARBA" id="ARBA00022889"/>
    </source>
</evidence>
<keyword evidence="8" id="KW-1015">Disulfide bond</keyword>
<evidence type="ECO:0000313" key="12">
    <source>
        <dbReference type="EMBL" id="KAK3862536.1"/>
    </source>
</evidence>
<dbReference type="InterPro" id="IPR013783">
    <property type="entry name" value="Ig-like_fold"/>
</dbReference>
<keyword evidence="3" id="KW-0732">Signal</keyword>
<dbReference type="SUPFAM" id="SSF48726">
    <property type="entry name" value="Immunoglobulin"/>
    <property type="match status" value="10"/>
</dbReference>
<evidence type="ECO:0000256" key="8">
    <source>
        <dbReference type="ARBA" id="ARBA00023157"/>
    </source>
</evidence>
<feature type="domain" description="Ig-like" evidence="11">
    <location>
        <begin position="1119"/>
        <end position="1209"/>
    </location>
</feature>
<dbReference type="GO" id="GO:0005886">
    <property type="term" value="C:plasma membrane"/>
    <property type="evidence" value="ECO:0007669"/>
    <property type="project" value="TreeGrafter"/>
</dbReference>
<gene>
    <name evidence="12" type="ORF">Pcinc_031612</name>
</gene>
<reference evidence="12" key="1">
    <citation type="submission" date="2023-10" db="EMBL/GenBank/DDBJ databases">
        <title>Genome assemblies of two species of porcelain crab, Petrolisthes cinctipes and Petrolisthes manimaculis (Anomura: Porcellanidae).</title>
        <authorList>
            <person name="Angst P."/>
        </authorList>
    </citation>
    <scope>NUCLEOTIDE SEQUENCE</scope>
    <source>
        <strain evidence="12">PB745_01</strain>
        <tissue evidence="12">Gill</tissue>
    </source>
</reference>
<evidence type="ECO:0000313" key="13">
    <source>
        <dbReference type="Proteomes" id="UP001286313"/>
    </source>
</evidence>
<dbReference type="FunFam" id="2.60.40.10:FF:000333">
    <property type="entry name" value="Down syndrome cell adhesion molecule"/>
    <property type="match status" value="3"/>
</dbReference>
<evidence type="ECO:0000256" key="6">
    <source>
        <dbReference type="ARBA" id="ARBA00022989"/>
    </source>
</evidence>
<dbReference type="PANTHER" id="PTHR45080">
    <property type="entry name" value="CONTACTIN 5"/>
    <property type="match status" value="1"/>
</dbReference>
<keyword evidence="4" id="KW-0677">Repeat</keyword>
<feature type="domain" description="Ig-like" evidence="11">
    <location>
        <begin position="1047"/>
        <end position="1105"/>
    </location>
</feature>
<dbReference type="Proteomes" id="UP001286313">
    <property type="component" value="Unassembled WGS sequence"/>
</dbReference>
<dbReference type="GO" id="GO:0008046">
    <property type="term" value="F:axon guidance receptor activity"/>
    <property type="evidence" value="ECO:0007669"/>
    <property type="project" value="TreeGrafter"/>
</dbReference>
<evidence type="ECO:0000256" key="4">
    <source>
        <dbReference type="ARBA" id="ARBA00022737"/>
    </source>
</evidence>
<dbReference type="CDD" id="cd00096">
    <property type="entry name" value="Ig"/>
    <property type="match status" value="2"/>
</dbReference>
<keyword evidence="9" id="KW-0393">Immunoglobulin domain</keyword>
<accession>A0AAE1K0R2</accession>
<feature type="domain" description="Ig-like" evidence="11">
    <location>
        <begin position="858"/>
        <end position="947"/>
    </location>
</feature>
<dbReference type="EMBL" id="JAWQEG010004218">
    <property type="protein sequence ID" value="KAK3862536.1"/>
    <property type="molecule type" value="Genomic_DNA"/>
</dbReference>
<dbReference type="GO" id="GO:0030424">
    <property type="term" value="C:axon"/>
    <property type="evidence" value="ECO:0007669"/>
    <property type="project" value="TreeGrafter"/>
</dbReference>
<feature type="region of interest" description="Disordered" evidence="10">
    <location>
        <begin position="1"/>
        <end position="43"/>
    </location>
</feature>
<evidence type="ECO:0000256" key="1">
    <source>
        <dbReference type="ARBA" id="ARBA00004167"/>
    </source>
</evidence>
<dbReference type="GO" id="GO:0050808">
    <property type="term" value="P:synapse organization"/>
    <property type="evidence" value="ECO:0007669"/>
    <property type="project" value="TreeGrafter"/>
</dbReference>
<feature type="domain" description="Ig-like" evidence="11">
    <location>
        <begin position="342"/>
        <end position="435"/>
    </location>
</feature>
<feature type="domain" description="Ig-like" evidence="11">
    <location>
        <begin position="440"/>
        <end position="524"/>
    </location>
</feature>
<organism evidence="12 13">
    <name type="scientific">Petrolisthes cinctipes</name>
    <name type="common">Flat porcelain crab</name>
    <dbReference type="NCBI Taxonomy" id="88211"/>
    <lineage>
        <taxon>Eukaryota</taxon>
        <taxon>Metazoa</taxon>
        <taxon>Ecdysozoa</taxon>
        <taxon>Arthropoda</taxon>
        <taxon>Crustacea</taxon>
        <taxon>Multicrustacea</taxon>
        <taxon>Malacostraca</taxon>
        <taxon>Eumalacostraca</taxon>
        <taxon>Eucarida</taxon>
        <taxon>Decapoda</taxon>
        <taxon>Pleocyemata</taxon>
        <taxon>Anomura</taxon>
        <taxon>Galatheoidea</taxon>
        <taxon>Porcellanidae</taxon>
        <taxon>Petrolisthes</taxon>
    </lineage>
</organism>
<dbReference type="FunFam" id="2.60.40.10:FF:001049">
    <property type="entry name" value="Down syndrome cell adhesion molecule-like protein Dscam2"/>
    <property type="match status" value="1"/>
</dbReference>
<dbReference type="SMART" id="SM00408">
    <property type="entry name" value="IGc2"/>
    <property type="match status" value="10"/>
</dbReference>
<protein>
    <recommendedName>
        <fullName evidence="11">Ig-like domain-containing protein</fullName>
    </recommendedName>
</protein>
<evidence type="ECO:0000256" key="2">
    <source>
        <dbReference type="ARBA" id="ARBA00022692"/>
    </source>
</evidence>
<dbReference type="InterPro" id="IPR003598">
    <property type="entry name" value="Ig_sub2"/>
</dbReference>
<dbReference type="InterPro" id="IPR036179">
    <property type="entry name" value="Ig-like_dom_sf"/>
</dbReference>
<feature type="domain" description="Ig-like" evidence="11">
    <location>
        <begin position="161"/>
        <end position="251"/>
    </location>
</feature>
<dbReference type="InterPro" id="IPR003599">
    <property type="entry name" value="Ig_sub"/>
</dbReference>
<keyword evidence="2" id="KW-0812">Transmembrane</keyword>